<dbReference type="EMBL" id="CP013020">
    <property type="protein sequence ID" value="ALK84015.1"/>
    <property type="molecule type" value="Genomic_DNA"/>
</dbReference>
<dbReference type="PATRIC" id="fig|821.40.peg.1675"/>
<sequence>MMTSDDFVFLIPGINLFFVLCGNSESVHEKCHAMNIQEAKKIRLVDFLGGLGHHPVIQRGNSVWYKSPFRMEKEASFKIDLRKELWYDFGLGKGGDIITLAKEIYRTDDISLVLRYIEDKKAVLKPVTISCPVEEAAPAFQELKIRPLANRILLAYLKERCIDVETAGKICREASFKRNGKNYFAIAFPNISGGYEIRNRFFKACISPKDITCITNGQETGRCYVFEGFMDFLSFEPAFPLWTKGDCLVLNSVSNLPKAFSFLSRYDDIYSCLDNDAAGNNTVMAMREKYGGRVHDLSQEYVGYKDLNEYLCRKR</sequence>
<name>A0A0P0LPM7_PHOVU</name>
<dbReference type="Gene3D" id="3.90.580.10">
    <property type="entry name" value="Zinc finger, CHC2-type domain"/>
    <property type="match status" value="1"/>
</dbReference>
<dbReference type="Pfam" id="PF13155">
    <property type="entry name" value="Toprim_2"/>
    <property type="match status" value="1"/>
</dbReference>
<reference evidence="1 2" key="2">
    <citation type="journal article" date="2016" name="Genome Biol. Evol.">
        <title>Extensive mobilome-driven genome diversification in mouse gut-associated Bacteroides vulgatus mpk.</title>
        <authorList>
            <person name="Lange A."/>
            <person name="Beier S."/>
            <person name="Steimle A."/>
            <person name="Autenrieth I.B."/>
            <person name="Huson D.H."/>
            <person name="Frick J.S."/>
        </authorList>
    </citation>
    <scope>NUCLEOTIDE SEQUENCE [LARGE SCALE GENOMIC DNA]</scope>
    <source>
        <strain evidence="2">mpk</strain>
    </source>
</reference>
<dbReference type="GO" id="GO:0006260">
    <property type="term" value="P:DNA replication"/>
    <property type="evidence" value="ECO:0007669"/>
    <property type="project" value="InterPro"/>
</dbReference>
<dbReference type="GO" id="GO:0003677">
    <property type="term" value="F:DNA binding"/>
    <property type="evidence" value="ECO:0007669"/>
    <property type="project" value="InterPro"/>
</dbReference>
<dbReference type="AlphaFoldDB" id="A0A0P0LPM7"/>
<accession>A0A0P0LPM7</accession>
<organism evidence="1 2">
    <name type="scientific">Phocaeicola vulgatus</name>
    <name type="common">Bacteroides vulgatus</name>
    <dbReference type="NCBI Taxonomy" id="821"/>
    <lineage>
        <taxon>Bacteria</taxon>
        <taxon>Pseudomonadati</taxon>
        <taxon>Bacteroidota</taxon>
        <taxon>Bacteroidia</taxon>
        <taxon>Bacteroidales</taxon>
        <taxon>Bacteroidaceae</taxon>
        <taxon>Phocaeicola</taxon>
    </lineage>
</organism>
<dbReference type="InterPro" id="IPR036977">
    <property type="entry name" value="DNA_primase_Znf_CHC2"/>
</dbReference>
<dbReference type="SUPFAM" id="SSF57783">
    <property type="entry name" value="Zinc beta-ribbon"/>
    <property type="match status" value="1"/>
</dbReference>
<protein>
    <submittedName>
        <fullName evidence="1">DNA primase</fullName>
    </submittedName>
</protein>
<gene>
    <name evidence="1" type="ORF">BvMPK_1408</name>
</gene>
<reference evidence="2" key="1">
    <citation type="submission" date="2015-10" db="EMBL/GenBank/DDBJ databases">
        <title>Extensive mobilome-driven genome diversification in gut-associated Bacteroides vulgatus mpk.</title>
        <authorList>
            <person name="Beier S."/>
            <person name="Lange A."/>
            <person name="Huson D.H."/>
            <person name="Frick J.-S."/>
            <person name="Autenrieth I.B."/>
        </authorList>
    </citation>
    <scope>NUCLEOTIDE SEQUENCE [LARGE SCALE GENOMIC DNA]</scope>
    <source>
        <strain evidence="2">mpk</strain>
    </source>
</reference>
<dbReference type="Proteomes" id="UP000061587">
    <property type="component" value="Chromosome"/>
</dbReference>
<evidence type="ECO:0000313" key="1">
    <source>
        <dbReference type="EMBL" id="ALK84015.1"/>
    </source>
</evidence>
<dbReference type="GO" id="GO:0008270">
    <property type="term" value="F:zinc ion binding"/>
    <property type="evidence" value="ECO:0007669"/>
    <property type="project" value="InterPro"/>
</dbReference>
<proteinExistence type="predicted"/>
<dbReference type="Gene3D" id="3.40.1360.10">
    <property type="match status" value="1"/>
</dbReference>
<evidence type="ECO:0000313" key="2">
    <source>
        <dbReference type="Proteomes" id="UP000061587"/>
    </source>
</evidence>